<evidence type="ECO:0000256" key="3">
    <source>
        <dbReference type="ARBA" id="ARBA00014389"/>
    </source>
</evidence>
<feature type="region of interest" description="Disordered" evidence="12">
    <location>
        <begin position="361"/>
        <end position="386"/>
    </location>
</feature>
<dbReference type="InterPro" id="IPR023330">
    <property type="entry name" value="Rhabdovirus_ncapsid_N"/>
</dbReference>
<dbReference type="RefSeq" id="YP_009336832.1">
    <property type="nucleotide sequence ID" value="NC_032907.1"/>
</dbReference>
<protein>
    <recommendedName>
        <fullName evidence="3">Nucleoprotein</fullName>
    </recommendedName>
    <alternativeName>
        <fullName evidence="11">Nucleocapsid protein</fullName>
    </alternativeName>
</protein>
<keyword evidence="7" id="KW-0694">RNA-binding</keyword>
<comment type="subcellular location">
    <subcellularLocation>
        <location evidence="1">Host cytoplasm</location>
    </subcellularLocation>
    <subcellularLocation>
        <location evidence="2">Virion</location>
    </subcellularLocation>
</comment>
<evidence type="ECO:0000256" key="10">
    <source>
        <dbReference type="ARBA" id="ARBA00023274"/>
    </source>
</evidence>
<dbReference type="InterPro" id="IPR000448">
    <property type="entry name" value="Rhabdo_ncapsid"/>
</dbReference>
<evidence type="ECO:0000256" key="2">
    <source>
        <dbReference type="ARBA" id="ARBA00004328"/>
    </source>
</evidence>
<dbReference type="GO" id="GO:0019013">
    <property type="term" value="C:viral nucleocapsid"/>
    <property type="evidence" value="ECO:0007669"/>
    <property type="project" value="UniProtKB-KW"/>
</dbReference>
<evidence type="ECO:0000256" key="12">
    <source>
        <dbReference type="SAM" id="MobiDB-lite"/>
    </source>
</evidence>
<dbReference type="GO" id="GO:0019029">
    <property type="term" value="C:helical viral capsid"/>
    <property type="evidence" value="ECO:0007669"/>
    <property type="project" value="UniProtKB-KW"/>
</dbReference>
<evidence type="ECO:0000259" key="13">
    <source>
        <dbReference type="Pfam" id="PF00945"/>
    </source>
</evidence>
<evidence type="ECO:0000256" key="9">
    <source>
        <dbReference type="ARBA" id="ARBA00023200"/>
    </source>
</evidence>
<evidence type="ECO:0000256" key="8">
    <source>
        <dbReference type="ARBA" id="ARBA00023086"/>
    </source>
</evidence>
<evidence type="ECO:0000256" key="6">
    <source>
        <dbReference type="ARBA" id="ARBA00022844"/>
    </source>
</evidence>
<feature type="domain" description="Rhabdovirus nucleocapsid" evidence="13">
    <location>
        <begin position="25"/>
        <end position="423"/>
    </location>
</feature>
<dbReference type="EMBL" id="KX884415">
    <property type="protein sequence ID" value="APG78679.1"/>
    <property type="molecule type" value="Genomic_RNA"/>
</dbReference>
<dbReference type="GO" id="GO:0003723">
    <property type="term" value="F:RNA binding"/>
    <property type="evidence" value="ECO:0007669"/>
    <property type="project" value="UniProtKB-KW"/>
</dbReference>
<evidence type="ECO:0000256" key="1">
    <source>
        <dbReference type="ARBA" id="ARBA00004192"/>
    </source>
</evidence>
<keyword evidence="8 14" id="KW-0543">Viral nucleoprotein</keyword>
<evidence type="ECO:0000256" key="11">
    <source>
        <dbReference type="ARBA" id="ARBA00033344"/>
    </source>
</evidence>
<dbReference type="Proteomes" id="UP000204674">
    <property type="component" value="Segment"/>
</dbReference>
<dbReference type="Gene3D" id="1.10.3610.10">
    <property type="entry name" value="Nucleoprotein"/>
    <property type="match status" value="1"/>
</dbReference>
<keyword evidence="5" id="KW-0167">Capsid protein</keyword>
<dbReference type="GO" id="GO:0030430">
    <property type="term" value="C:host cell cytoplasm"/>
    <property type="evidence" value="ECO:0007669"/>
    <property type="project" value="UniProtKB-SubCell"/>
</dbReference>
<keyword evidence="10" id="KW-0687">Ribonucleoprotein</keyword>
<keyword evidence="9" id="KW-1035">Host cytoplasm</keyword>
<keyword evidence="15" id="KW-1185">Reference proteome</keyword>
<accession>A0A1L3KMX4</accession>
<dbReference type="SUPFAM" id="SSF140809">
    <property type="entry name" value="Rhabdovirus nucleoprotein-like"/>
    <property type="match status" value="1"/>
</dbReference>
<dbReference type="GeneID" id="30854203"/>
<dbReference type="Pfam" id="PF00945">
    <property type="entry name" value="Rhabdo_ncap"/>
    <property type="match status" value="1"/>
</dbReference>
<reference evidence="14" key="1">
    <citation type="journal article" date="2016" name="Nature">
        <title>Redefining the invertebrate RNA virosphere.</title>
        <authorList>
            <person name="Shi M."/>
            <person name="Lin X.D."/>
            <person name="Tian J.H."/>
            <person name="Chen L.J."/>
            <person name="Chen X."/>
            <person name="Li C.X."/>
            <person name="Qin X.C."/>
            <person name="Li J."/>
            <person name="Cao J.P."/>
            <person name="Eden J.S."/>
            <person name="Buchmann J."/>
            <person name="Wang W."/>
            <person name="Xu J."/>
            <person name="Holmes E.C."/>
            <person name="Zhang Y.Z."/>
        </authorList>
    </citation>
    <scope>NUCLEOTIDE SEQUENCE [LARGE SCALE GENOMIC DNA]</scope>
    <source>
        <strain evidence="14">LCM101902</strain>
    </source>
</reference>
<organism evidence="14">
    <name type="scientific">Hubei lepidoptera virus 2</name>
    <dbReference type="NCBI Taxonomy" id="1922904"/>
    <lineage>
        <taxon>Viruses</taxon>
        <taxon>Riboviria</taxon>
        <taxon>Orthornavirae</taxon>
        <taxon>Negarnaviricota</taxon>
        <taxon>Haploviricotina</taxon>
        <taxon>Monjiviricetes</taxon>
        <taxon>Mononegavirales</taxon>
        <taxon>Rhabdoviridae</taxon>
        <taxon>Alpharhabdovirinae</taxon>
        <taxon>Alphapaprhavirus</taxon>
        <taxon>Alphapaprhavirus hubei</taxon>
    </lineage>
</organism>
<keyword evidence="6" id="KW-0946">Virion</keyword>
<keyword evidence="4" id="KW-1139">Helical capsid protein</keyword>
<proteinExistence type="predicted"/>
<dbReference type="Gene3D" id="1.10.3570.10">
    <property type="entry name" value="Rhabdovirus nucleocapsid protein like domain"/>
    <property type="match status" value="1"/>
</dbReference>
<evidence type="ECO:0000313" key="15">
    <source>
        <dbReference type="Proteomes" id="UP000204674"/>
    </source>
</evidence>
<dbReference type="InterPro" id="IPR035961">
    <property type="entry name" value="Rhabdovirus_nucleoprotein-like"/>
</dbReference>
<feature type="compositionally biased region" description="Acidic residues" evidence="12">
    <location>
        <begin position="370"/>
        <end position="385"/>
    </location>
</feature>
<evidence type="ECO:0000256" key="7">
    <source>
        <dbReference type="ARBA" id="ARBA00022884"/>
    </source>
</evidence>
<evidence type="ECO:0000256" key="5">
    <source>
        <dbReference type="ARBA" id="ARBA00022561"/>
    </source>
</evidence>
<dbReference type="InterPro" id="IPR023331">
    <property type="entry name" value="Rhabdovirus_ncapsid_C"/>
</dbReference>
<dbReference type="GO" id="GO:1990904">
    <property type="term" value="C:ribonucleoprotein complex"/>
    <property type="evidence" value="ECO:0007669"/>
    <property type="project" value="UniProtKB-KW"/>
</dbReference>
<dbReference type="KEGG" id="vg:30854203"/>
<dbReference type="OrthoDB" id="22890at10239"/>
<sequence>MANLDKRTSIYLPTGKAVTLEYQDEALETSYPADWFAKNPGQKPTVTIPIYKVDLTQLGNAVRIGIRRNCLSVSTAKAFLYEYGKTVTDKLTERWDSFGCLIGDPNQEITPWDIVTVKEEGDGVTTEAGLSTADLNAPNGPGQWTNKALALYILCIYRLLRVTDDTYSEELQQRMMNQLKPLGGEHMSFHGVRGFYQSWLSDLGFTKMVAAYDMFLHYFKHHEHGLLRIGTLSSRHKDCAALLSIGYLEHILNIEAAELMDWIFLPAMGIEMTKLTKEGQESGKPSSYFPYQADLGLVIRSAYSSTANPYLFHWIHVSGSLLGNKRSINARNNFEGNVADLCLNAVILAWAYGRGGALAPQFSRTGQAPEEPEDDPEEDEGEDISSGDKLWWSVSGRDPASWFAVLSGSRFRVPESVRREIKNLQGKIQDRREATVGKFVKESLIY</sequence>
<evidence type="ECO:0000256" key="4">
    <source>
        <dbReference type="ARBA" id="ARBA00022497"/>
    </source>
</evidence>
<evidence type="ECO:0000313" key="14">
    <source>
        <dbReference type="EMBL" id="APG78679.1"/>
    </source>
</evidence>
<name>A0A1L3KMX4_9RHAB</name>